<name>A0ACC7LIQ7_9FLAO</name>
<dbReference type="Proteomes" id="UP001595191">
    <property type="component" value="Unassembled WGS sequence"/>
</dbReference>
<keyword evidence="2" id="KW-1185">Reference proteome</keyword>
<dbReference type="EMBL" id="JBHFPV010000001">
    <property type="protein sequence ID" value="MFH6603405.1"/>
    <property type="molecule type" value="Genomic_DNA"/>
</dbReference>
<evidence type="ECO:0000313" key="2">
    <source>
        <dbReference type="Proteomes" id="UP001595191"/>
    </source>
</evidence>
<comment type="caution">
    <text evidence="1">The sequence shown here is derived from an EMBL/GenBank/DDBJ whole genome shotgun (WGS) entry which is preliminary data.</text>
</comment>
<proteinExistence type="predicted"/>
<reference evidence="1" key="1">
    <citation type="submission" date="2024-09" db="EMBL/GenBank/DDBJ databases">
        <authorList>
            <person name="Liu J."/>
        </authorList>
    </citation>
    <scope>NUCLEOTIDE SEQUENCE</scope>
    <source>
        <strain evidence="1">NBU2967</strain>
    </source>
</reference>
<accession>A0ACC7LIQ7</accession>
<protein>
    <submittedName>
        <fullName evidence="1">Saccharopine dehydrogenase family protein</fullName>
    </submittedName>
</protein>
<gene>
    <name evidence="1" type="ORF">ACEZ3G_07950</name>
</gene>
<organism evidence="1 2">
    <name type="scientific">Meishania litoralis</name>
    <dbReference type="NCBI Taxonomy" id="3434685"/>
    <lineage>
        <taxon>Bacteria</taxon>
        <taxon>Pseudomonadati</taxon>
        <taxon>Bacteroidota</taxon>
        <taxon>Flavobacteriia</taxon>
        <taxon>Flavobacteriales</taxon>
        <taxon>Flavobacteriaceae</taxon>
        <taxon>Meishania</taxon>
    </lineage>
</organism>
<sequence length="458" mass="52416">MMRKILVLGAGKSTSYLLDYFIEKAGNENLHLTIGDIDPSTIPMHIQEHSACTVLKLDIFNEEDRKKNIQIADIVVSMLPARFHIEVAKDCIALEKHLVTASYVSKEIKELNAHAQAKGLIFMNEIGLDPGIDHMSAMQVIDRIRAKGGKMLLFESFTGGLVAPESDNNLWNYKFTWNPRNVVLAGQGGAAKFLQEGTYKYIPYHRLFRRTEFFDIEGYGRFEGYANRDSLDYREAYGLQDVLTLYRGTMRRVGFSKAWNMFVQLGMTDDSYVIENSEGMSYREFVNLFLPYSPTDSVELKTRHYLKIDQDDIRWEKLLELNLFDAKKTIPLKKATPAQMLQYVLEDSWTLDNDDKDMIVMYHKFGYQLNGRNYQIDANMAVIGEDRSHTAMAKTVGLPVAIATLLILNKKITRPGVQIPISKEIYEPILKELEAYGVVFKEYNVPYLGYNPDSISDK</sequence>
<evidence type="ECO:0000313" key="1">
    <source>
        <dbReference type="EMBL" id="MFH6603405.1"/>
    </source>
</evidence>